<evidence type="ECO:0000313" key="1">
    <source>
        <dbReference type="EMBL" id="KAF2858723.1"/>
    </source>
</evidence>
<dbReference type="OrthoDB" id="4136894at2759"/>
<proteinExistence type="predicted"/>
<reference evidence="1" key="1">
    <citation type="journal article" date="2020" name="Stud. Mycol.">
        <title>101 Dothideomycetes genomes: a test case for predicting lifestyles and emergence of pathogens.</title>
        <authorList>
            <person name="Haridas S."/>
            <person name="Albert R."/>
            <person name="Binder M."/>
            <person name="Bloem J."/>
            <person name="Labutti K."/>
            <person name="Salamov A."/>
            <person name="Andreopoulos B."/>
            <person name="Baker S."/>
            <person name="Barry K."/>
            <person name="Bills G."/>
            <person name="Bluhm B."/>
            <person name="Cannon C."/>
            <person name="Castanera R."/>
            <person name="Culley D."/>
            <person name="Daum C."/>
            <person name="Ezra D."/>
            <person name="Gonzalez J."/>
            <person name="Henrissat B."/>
            <person name="Kuo A."/>
            <person name="Liang C."/>
            <person name="Lipzen A."/>
            <person name="Lutzoni F."/>
            <person name="Magnuson J."/>
            <person name="Mondo S."/>
            <person name="Nolan M."/>
            <person name="Ohm R."/>
            <person name="Pangilinan J."/>
            <person name="Park H.-J."/>
            <person name="Ramirez L."/>
            <person name="Alfaro M."/>
            <person name="Sun H."/>
            <person name="Tritt A."/>
            <person name="Yoshinaga Y."/>
            <person name="Zwiers L.-H."/>
            <person name="Turgeon B."/>
            <person name="Goodwin S."/>
            <person name="Spatafora J."/>
            <person name="Crous P."/>
            <person name="Grigoriev I."/>
        </authorList>
    </citation>
    <scope>NUCLEOTIDE SEQUENCE</scope>
    <source>
        <strain evidence="1">CBS 480.64</strain>
    </source>
</reference>
<organism evidence="1 2">
    <name type="scientific">Piedraia hortae CBS 480.64</name>
    <dbReference type="NCBI Taxonomy" id="1314780"/>
    <lineage>
        <taxon>Eukaryota</taxon>
        <taxon>Fungi</taxon>
        <taxon>Dikarya</taxon>
        <taxon>Ascomycota</taxon>
        <taxon>Pezizomycotina</taxon>
        <taxon>Dothideomycetes</taxon>
        <taxon>Dothideomycetidae</taxon>
        <taxon>Capnodiales</taxon>
        <taxon>Piedraiaceae</taxon>
        <taxon>Piedraia</taxon>
    </lineage>
</organism>
<accession>A0A6A7BUA3</accession>
<protein>
    <submittedName>
        <fullName evidence="1">Uncharacterized protein</fullName>
    </submittedName>
</protein>
<name>A0A6A7BUA3_9PEZI</name>
<dbReference type="AlphaFoldDB" id="A0A6A7BUA3"/>
<gene>
    <name evidence="1" type="ORF">K470DRAFT_259532</name>
</gene>
<sequence length="102" mass="11437">MRQPIPLTRYLTSLTTVISPSTHSGQLARLFISTLPASARGTVDLNVKVMGRAWREESTLLLGFKDGEKLEIKLGGYKTLREVEQEVGRTVRGLKRREDLVV</sequence>
<dbReference type="EMBL" id="MU006004">
    <property type="protein sequence ID" value="KAF2858723.1"/>
    <property type="molecule type" value="Genomic_DNA"/>
</dbReference>
<keyword evidence="2" id="KW-1185">Reference proteome</keyword>
<evidence type="ECO:0000313" key="2">
    <source>
        <dbReference type="Proteomes" id="UP000799421"/>
    </source>
</evidence>
<dbReference type="Proteomes" id="UP000799421">
    <property type="component" value="Unassembled WGS sequence"/>
</dbReference>